<feature type="domain" description="Gfd2/YDR514C-like C-terminal" evidence="2">
    <location>
        <begin position="573"/>
        <end position="733"/>
    </location>
</feature>
<feature type="compositionally biased region" description="Polar residues" evidence="1">
    <location>
        <begin position="250"/>
        <end position="314"/>
    </location>
</feature>
<feature type="compositionally biased region" description="Basic and acidic residues" evidence="1">
    <location>
        <begin position="152"/>
        <end position="165"/>
    </location>
</feature>
<dbReference type="AlphaFoldDB" id="A0A1R1YII5"/>
<feature type="compositionally biased region" description="Polar residues" evidence="1">
    <location>
        <begin position="340"/>
        <end position="354"/>
    </location>
</feature>
<organism evidence="3 4">
    <name type="scientific">Smittium culicis</name>
    <dbReference type="NCBI Taxonomy" id="133412"/>
    <lineage>
        <taxon>Eukaryota</taxon>
        <taxon>Fungi</taxon>
        <taxon>Fungi incertae sedis</taxon>
        <taxon>Zoopagomycota</taxon>
        <taxon>Kickxellomycotina</taxon>
        <taxon>Harpellomycetes</taxon>
        <taxon>Harpellales</taxon>
        <taxon>Legeriomycetaceae</taxon>
        <taxon>Smittium</taxon>
    </lineage>
</organism>
<feature type="compositionally biased region" description="Polar residues" evidence="1">
    <location>
        <begin position="879"/>
        <end position="892"/>
    </location>
</feature>
<feature type="compositionally biased region" description="Polar residues" evidence="1">
    <location>
        <begin position="131"/>
        <end position="145"/>
    </location>
</feature>
<protein>
    <recommendedName>
        <fullName evidence="2">Gfd2/YDR514C-like C-terminal domain-containing protein</fullName>
    </recommendedName>
</protein>
<feature type="compositionally biased region" description="Basic and acidic residues" evidence="1">
    <location>
        <begin position="191"/>
        <end position="204"/>
    </location>
</feature>
<accession>A0A1R1YII5</accession>
<dbReference type="OrthoDB" id="5953249at2759"/>
<feature type="compositionally biased region" description="Low complexity" evidence="1">
    <location>
        <begin position="362"/>
        <end position="384"/>
    </location>
</feature>
<feature type="compositionally biased region" description="Polar residues" evidence="1">
    <location>
        <begin position="806"/>
        <end position="820"/>
    </location>
</feature>
<reference evidence="3 4" key="1">
    <citation type="submission" date="2017-01" db="EMBL/GenBank/DDBJ databases">
        <authorList>
            <person name="Mah S.A."/>
            <person name="Swanson W.J."/>
            <person name="Moy G.W."/>
            <person name="Vacquier V.D."/>
        </authorList>
    </citation>
    <scope>NUCLEOTIDE SEQUENCE [LARGE SCALE GENOMIC DNA]</scope>
    <source>
        <strain evidence="3 4">GSMNP</strain>
    </source>
</reference>
<feature type="compositionally biased region" description="Low complexity" evidence="1">
    <location>
        <begin position="211"/>
        <end position="220"/>
    </location>
</feature>
<keyword evidence="4" id="KW-1185">Reference proteome</keyword>
<evidence type="ECO:0000313" key="3">
    <source>
        <dbReference type="EMBL" id="OMJ26526.1"/>
    </source>
</evidence>
<feature type="region of interest" description="Disordered" evidence="1">
    <location>
        <begin position="1"/>
        <end position="82"/>
    </location>
</feature>
<feature type="region of interest" description="Disordered" evidence="1">
    <location>
        <begin position="791"/>
        <end position="892"/>
    </location>
</feature>
<feature type="compositionally biased region" description="Polar residues" evidence="1">
    <location>
        <begin position="68"/>
        <end position="82"/>
    </location>
</feature>
<proteinExistence type="predicted"/>
<gene>
    <name evidence="3" type="ORF">AYI70_g89</name>
</gene>
<feature type="compositionally biased region" description="Polar residues" evidence="1">
    <location>
        <begin position="838"/>
        <end position="870"/>
    </location>
</feature>
<feature type="compositionally biased region" description="Low complexity" evidence="1">
    <location>
        <begin position="166"/>
        <end position="176"/>
    </location>
</feature>
<feature type="region of interest" description="Disordered" evidence="1">
    <location>
        <begin position="131"/>
        <end position="386"/>
    </location>
</feature>
<dbReference type="InterPro" id="IPR048519">
    <property type="entry name" value="Gfd2/YDR514C-like_C"/>
</dbReference>
<evidence type="ECO:0000256" key="1">
    <source>
        <dbReference type="SAM" id="MobiDB-lite"/>
    </source>
</evidence>
<name>A0A1R1YII5_9FUNG</name>
<evidence type="ECO:0000313" key="4">
    <source>
        <dbReference type="Proteomes" id="UP000187283"/>
    </source>
</evidence>
<evidence type="ECO:0000259" key="2">
    <source>
        <dbReference type="Pfam" id="PF21762"/>
    </source>
</evidence>
<dbReference type="Pfam" id="PF21762">
    <property type="entry name" value="DEDDh_C"/>
    <property type="match status" value="1"/>
</dbReference>
<dbReference type="Proteomes" id="UP000187283">
    <property type="component" value="Unassembled WGS sequence"/>
</dbReference>
<feature type="compositionally biased region" description="Low complexity" evidence="1">
    <location>
        <begin position="232"/>
        <end position="249"/>
    </location>
</feature>
<feature type="compositionally biased region" description="Polar residues" evidence="1">
    <location>
        <begin position="1"/>
        <end position="17"/>
    </location>
</feature>
<dbReference type="EMBL" id="LSSN01000010">
    <property type="protein sequence ID" value="OMJ26526.1"/>
    <property type="molecule type" value="Genomic_DNA"/>
</dbReference>
<feature type="compositionally biased region" description="Polar residues" evidence="1">
    <location>
        <begin position="28"/>
        <end position="39"/>
    </location>
</feature>
<comment type="caution">
    <text evidence="3">The sequence shown here is derived from an EMBL/GenBank/DDBJ whole genome shotgun (WGS) entry which is preliminary data.</text>
</comment>
<feature type="compositionally biased region" description="Polar residues" evidence="1">
    <location>
        <begin position="47"/>
        <end position="61"/>
    </location>
</feature>
<sequence>MSSFNSDQFSRFAQRNPFNEPDSFDPDFNSTFSNRSGPSKNLDFNIDRQSFNQFASNSSHPNKLFKPSRNSKSPAKSLNQSRDYNFDYQDDIDFTQRFNSRQLEYYESEDELNEEEAYLAYLQMKARTAQRNNSSFSNPASSKLGSFNPARRNPETKRGFNELDNLHNLNQTNNFNQSSKIFSNKRSSHGSRKEFDEFDFDPRSNYENPDSFFRPSSSQRSRNDFRDFDNQSNDAFRARNSSRNSSQNAPQMNSERFQRISSQKNNYPGNRSNPSQNTNPFSSSFKRSKSTGPENRTSAQNGPTKSNGSNFANKSSHRRSVSSSNDLANFSTKSNRRFSADSNFNHLSSNGNRNKNVKKDLSGYYSSNERSSRSRSSYSNNSASKNKKDSFYNSNSFGKFDDDIFSSLPKSNVSKTAEKLNPEDYNESNSWRFATAIMKFWVNSDISESGRKELMGIFKSPDFYLNPNIKFAIAHNVRGYYKCIAINSESLELIRQYIKQETGDTLSRPRLEFFNKIEPISFTSSDHFFKVKRGISEFNKSQDFIMLSDAKIKFTNTNWKKIQTYYKKKTHNFISIDYASNKNFSISEIGWTIFNASNSRYLGRHFIVARDNVLIQTKSSNKGFMFGPSNVAQINKILSCLYDDITESGATVITGFDFERIFKILNSLGLNLKTAFEGMSLSIVDTLMIYRSHKRDLKYIGVLKDVLNDFDIDYTQKQNSGNDSAFNMMLLIKLLDLKVPSPIEIFDSEKLCSDPRKYENIILTTEYSGLDTSEYSPYYGKLCYDFDTSSNFPSQQRPKSAPPTPSNASKSTHVSNNPFNKPQPEKSYGFSGNDFMNKFSNNQGSKANQSANRSNYTHQASNSNNLSAQPRNFRPSFDRMNSNGQSNQRFAM</sequence>
<dbReference type="STRING" id="133412.A0A1R1YII5"/>